<dbReference type="EMBL" id="BARU01001069">
    <property type="protein sequence ID" value="GAH28750.1"/>
    <property type="molecule type" value="Genomic_DNA"/>
</dbReference>
<evidence type="ECO:0008006" key="3">
    <source>
        <dbReference type="Google" id="ProtNLM"/>
    </source>
</evidence>
<accession>X1F854</accession>
<dbReference type="AlphaFoldDB" id="X1F854"/>
<protein>
    <recommendedName>
        <fullName evidence="3">DUF11 domain-containing protein</fullName>
    </recommendedName>
</protein>
<name>X1F854_9ZZZZ</name>
<dbReference type="InterPro" id="IPR047589">
    <property type="entry name" value="DUF11_rpt"/>
</dbReference>
<feature type="region of interest" description="Disordered" evidence="1">
    <location>
        <begin position="1"/>
        <end position="23"/>
    </location>
</feature>
<sequence>MINPEVRGLTDSMSGIDRDEGSQPGMWDCSVEFINESEFQVRIENVKVSQKITTGTENVVSQAPNRLLNPEQSWDFDFQVESKDVPELSSSIEFTPLFVVLTRVVGEINKESTVYPVLRATINKSINPPEVDAYANTDMVIENTIVNNGTSVIGAINILDEIPQDFVPPLVNQVKVTLGNIEISSRTDFTKKLELAPNDQSPDSKHQIIIELFNLSNEFIQNAKLIVSYPLKARNPRPPTEMLYKTPVKIEINSPVEGNLFTKSPDIEPEIKVKYVKRKLKTLKSIKPGMSEGEFSISVRIQNKGNVELENINVKDKIPRGFDLTNINIDDYNVVKIGEESELQVKIAELKGNESLSLNYSCSGQGDYPRYEPEIIVQGREGSELTQSSDNQVGTPAQTVKGSVTSISTEKSALINDLFSNIFKKIDQTITGNVLSAFIEDKRDQFPPGPVLHQFMQFAKDIKTDKLVIGSLRD</sequence>
<proteinExistence type="predicted"/>
<reference evidence="2" key="1">
    <citation type="journal article" date="2014" name="Front. Microbiol.">
        <title>High frequency of phylogenetically diverse reductive dehalogenase-homologous genes in deep subseafloor sedimentary metagenomes.</title>
        <authorList>
            <person name="Kawai M."/>
            <person name="Futagami T."/>
            <person name="Toyoda A."/>
            <person name="Takaki Y."/>
            <person name="Nishi S."/>
            <person name="Hori S."/>
            <person name="Arai W."/>
            <person name="Tsubouchi T."/>
            <person name="Morono Y."/>
            <person name="Uchiyama I."/>
            <person name="Ito T."/>
            <person name="Fujiyama A."/>
            <person name="Inagaki F."/>
            <person name="Takami H."/>
        </authorList>
    </citation>
    <scope>NUCLEOTIDE SEQUENCE</scope>
    <source>
        <strain evidence="2">Expedition CK06-06</strain>
    </source>
</reference>
<feature type="non-terminal residue" evidence="2">
    <location>
        <position position="474"/>
    </location>
</feature>
<evidence type="ECO:0000256" key="1">
    <source>
        <dbReference type="SAM" id="MobiDB-lite"/>
    </source>
</evidence>
<dbReference type="NCBIfam" id="TIGR01451">
    <property type="entry name" value="B_ant_repeat"/>
    <property type="match status" value="1"/>
</dbReference>
<gene>
    <name evidence="2" type="ORF">S03H2_03012</name>
</gene>
<organism evidence="2">
    <name type="scientific">marine sediment metagenome</name>
    <dbReference type="NCBI Taxonomy" id="412755"/>
    <lineage>
        <taxon>unclassified sequences</taxon>
        <taxon>metagenomes</taxon>
        <taxon>ecological metagenomes</taxon>
    </lineage>
</organism>
<evidence type="ECO:0000313" key="2">
    <source>
        <dbReference type="EMBL" id="GAH28750.1"/>
    </source>
</evidence>
<comment type="caution">
    <text evidence="2">The sequence shown here is derived from an EMBL/GenBank/DDBJ whole genome shotgun (WGS) entry which is preliminary data.</text>
</comment>